<name>A0A1Q9CQ38_SYMMI</name>
<accession>A0A1Q9CQ38</accession>
<evidence type="ECO:0000313" key="2">
    <source>
        <dbReference type="EMBL" id="OLP85048.1"/>
    </source>
</evidence>
<evidence type="ECO:0000313" key="3">
    <source>
        <dbReference type="Proteomes" id="UP000186817"/>
    </source>
</evidence>
<dbReference type="AlphaFoldDB" id="A0A1Q9CQ38"/>
<keyword evidence="3" id="KW-1185">Reference proteome</keyword>
<feature type="transmembrane region" description="Helical" evidence="1">
    <location>
        <begin position="154"/>
        <end position="171"/>
    </location>
</feature>
<comment type="caution">
    <text evidence="2">The sequence shown here is derived from an EMBL/GenBank/DDBJ whole genome shotgun (WGS) entry which is preliminary data.</text>
</comment>
<feature type="transmembrane region" description="Helical" evidence="1">
    <location>
        <begin position="52"/>
        <end position="74"/>
    </location>
</feature>
<dbReference type="Proteomes" id="UP000186817">
    <property type="component" value="Unassembled WGS sequence"/>
</dbReference>
<dbReference type="OrthoDB" id="431572at2759"/>
<protein>
    <submittedName>
        <fullName evidence="2">Uncharacterized protein</fullName>
    </submittedName>
</protein>
<evidence type="ECO:0000256" key="1">
    <source>
        <dbReference type="SAM" id="Phobius"/>
    </source>
</evidence>
<keyword evidence="1" id="KW-0472">Membrane</keyword>
<feature type="transmembrane region" description="Helical" evidence="1">
    <location>
        <begin position="214"/>
        <end position="232"/>
    </location>
</feature>
<dbReference type="EMBL" id="LSRX01000998">
    <property type="protein sequence ID" value="OLP85048.1"/>
    <property type="molecule type" value="Genomic_DNA"/>
</dbReference>
<keyword evidence="1" id="KW-1133">Transmembrane helix</keyword>
<feature type="transmembrane region" description="Helical" evidence="1">
    <location>
        <begin position="80"/>
        <end position="103"/>
    </location>
</feature>
<proteinExistence type="predicted"/>
<feature type="transmembrane region" description="Helical" evidence="1">
    <location>
        <begin position="124"/>
        <end position="148"/>
    </location>
</feature>
<keyword evidence="1" id="KW-0812">Transmembrane</keyword>
<organism evidence="2 3">
    <name type="scientific">Symbiodinium microadriaticum</name>
    <name type="common">Dinoflagellate</name>
    <name type="synonym">Zooxanthella microadriatica</name>
    <dbReference type="NCBI Taxonomy" id="2951"/>
    <lineage>
        <taxon>Eukaryota</taxon>
        <taxon>Sar</taxon>
        <taxon>Alveolata</taxon>
        <taxon>Dinophyceae</taxon>
        <taxon>Suessiales</taxon>
        <taxon>Symbiodiniaceae</taxon>
        <taxon>Symbiodinium</taxon>
    </lineage>
</organism>
<reference evidence="2 3" key="1">
    <citation type="submission" date="2016-02" db="EMBL/GenBank/DDBJ databases">
        <title>Genome analysis of coral dinoflagellate symbionts highlights evolutionary adaptations to a symbiotic lifestyle.</title>
        <authorList>
            <person name="Aranda M."/>
            <person name="Li Y."/>
            <person name="Liew Y.J."/>
            <person name="Baumgarten S."/>
            <person name="Simakov O."/>
            <person name="Wilson M."/>
            <person name="Piel J."/>
            <person name="Ashoor H."/>
            <person name="Bougouffa S."/>
            <person name="Bajic V.B."/>
            <person name="Ryu T."/>
            <person name="Ravasi T."/>
            <person name="Bayer T."/>
            <person name="Micklem G."/>
            <person name="Kim H."/>
            <person name="Bhak J."/>
            <person name="Lajeunesse T.C."/>
            <person name="Voolstra C.R."/>
        </authorList>
    </citation>
    <scope>NUCLEOTIDE SEQUENCE [LARGE SCALE GENOMIC DNA]</scope>
    <source>
        <strain evidence="2 3">CCMP2467</strain>
    </source>
</reference>
<gene>
    <name evidence="2" type="ORF">AK812_SmicGene34006</name>
</gene>
<sequence length="527" mass="58724">MSLIGLLQLADLPNVMITAVTVFVMGPMLQYYRGRAQHVQRRFWSCLQWGLAQLLGTLGTAVVMTGIVLVYTFLISQGQLLIASMCLPVATSLTEMGMVLCTARMYTRLVFTKRSEVSGDLSYIPMPAMIMTAHAFAESVRLVSLWAGAARSGSFSWVGAALWSLLLNVLNRLGWLRYGAFRIMKPLLGTELSLGLFAPTSWSKLHDELKIFGGYFRFIVPLALIAARALLFQDLRVTGPRAPAFNLSGACAIPALLLLELLEDRVVLHDIVNCYGPLNDPILQQTFYIVGWFADFLNDLWKTSGVYLSKQYELEKWAATFDIAHSPLLPWPELIASSYALAYEHAQHYCSSPAPTLKWAKEVFEWMLQPDFAKVTTDLFQVLAEEAAGLLDGDPQVLSLIKGEHPYTNAGAASTGGFGSLYFDAVYWQLSVIYGVAKDPKTTQRQAPNDGLVHLYGYILPLLKISKEEVRYIKARGHVNKGNIMESLTLILAGSGSHWLVWRCAWAIFLQKHKNTKLPWVVQVSVY</sequence>
<feature type="transmembrane region" description="Helical" evidence="1">
    <location>
        <begin position="12"/>
        <end position="32"/>
    </location>
</feature>